<dbReference type="PRINTS" id="PR00455">
    <property type="entry name" value="HTHTETR"/>
</dbReference>
<dbReference type="PANTHER" id="PTHR30055:SF234">
    <property type="entry name" value="HTH-TYPE TRANSCRIPTIONAL REGULATOR BETI"/>
    <property type="match status" value="1"/>
</dbReference>
<feature type="DNA-binding region" description="H-T-H motif" evidence="4">
    <location>
        <begin position="31"/>
        <end position="50"/>
    </location>
</feature>
<evidence type="ECO:0000256" key="3">
    <source>
        <dbReference type="ARBA" id="ARBA00023163"/>
    </source>
</evidence>
<name>A0ABT0H3T6_9HYPH</name>
<proteinExistence type="predicted"/>
<evidence type="ECO:0000256" key="5">
    <source>
        <dbReference type="SAM" id="Phobius"/>
    </source>
</evidence>
<dbReference type="Gene3D" id="1.10.357.10">
    <property type="entry name" value="Tetracycline Repressor, domain 2"/>
    <property type="match status" value="1"/>
</dbReference>
<accession>A0ABT0H3T6</accession>
<dbReference type="Pfam" id="PF00440">
    <property type="entry name" value="TetR_N"/>
    <property type="match status" value="1"/>
</dbReference>
<dbReference type="InterPro" id="IPR050109">
    <property type="entry name" value="HTH-type_TetR-like_transc_reg"/>
</dbReference>
<comment type="caution">
    <text evidence="7">The sequence shown here is derived from an EMBL/GenBank/DDBJ whole genome shotgun (WGS) entry which is preliminary data.</text>
</comment>
<dbReference type="PROSITE" id="PS50977">
    <property type="entry name" value="HTH_TETR_2"/>
    <property type="match status" value="1"/>
</dbReference>
<dbReference type="InterPro" id="IPR036271">
    <property type="entry name" value="Tet_transcr_reg_TetR-rel_C_sf"/>
</dbReference>
<evidence type="ECO:0000256" key="4">
    <source>
        <dbReference type="PROSITE-ProRule" id="PRU00335"/>
    </source>
</evidence>
<evidence type="ECO:0000256" key="1">
    <source>
        <dbReference type="ARBA" id="ARBA00023015"/>
    </source>
</evidence>
<dbReference type="SUPFAM" id="SSF48498">
    <property type="entry name" value="Tetracyclin repressor-like, C-terminal domain"/>
    <property type="match status" value="1"/>
</dbReference>
<evidence type="ECO:0000313" key="8">
    <source>
        <dbReference type="Proteomes" id="UP001431221"/>
    </source>
</evidence>
<evidence type="ECO:0000259" key="6">
    <source>
        <dbReference type="PROSITE" id="PS50977"/>
    </source>
</evidence>
<dbReference type="RefSeq" id="WP_248159541.1">
    <property type="nucleotide sequence ID" value="NZ_JALNMJ010000030.1"/>
</dbReference>
<keyword evidence="1" id="KW-0805">Transcription regulation</keyword>
<evidence type="ECO:0000256" key="2">
    <source>
        <dbReference type="ARBA" id="ARBA00023125"/>
    </source>
</evidence>
<sequence>MTSLKRTERSRALILDAAESAFRELGFDRASVQEIASRAGLTRKTAYNLFGSKEEIAHTLIARAEAQDAGYRACIAAEQDAVALLETVLIDSAHWCLANAALAKLALAPSERPTLVPPPHRPSFQGLVRDILVLGQKQGRIRKDEAAEFMALVMLGVFGQLMLSALHMGEVPATDVRKIVRLMVEGIGDGVSPKPQ</sequence>
<keyword evidence="5" id="KW-0812">Transmembrane</keyword>
<keyword evidence="3" id="KW-0804">Transcription</keyword>
<reference evidence="7" key="1">
    <citation type="submission" date="2022-04" db="EMBL/GenBank/DDBJ databases">
        <title>Roseibium sp. CAU 1639 isolated from mud.</title>
        <authorList>
            <person name="Kim W."/>
        </authorList>
    </citation>
    <scope>NUCLEOTIDE SEQUENCE</scope>
    <source>
        <strain evidence="7">CAU 1639</strain>
    </source>
</reference>
<feature type="domain" description="HTH tetR-type" evidence="6">
    <location>
        <begin position="8"/>
        <end position="68"/>
    </location>
</feature>
<keyword evidence="8" id="KW-1185">Reference proteome</keyword>
<dbReference type="InterPro" id="IPR001647">
    <property type="entry name" value="HTH_TetR"/>
</dbReference>
<dbReference type="Proteomes" id="UP001431221">
    <property type="component" value="Unassembled WGS sequence"/>
</dbReference>
<organism evidence="7 8">
    <name type="scientific">Roseibium sediminicola</name>
    <dbReference type="NCBI Taxonomy" id="2933272"/>
    <lineage>
        <taxon>Bacteria</taxon>
        <taxon>Pseudomonadati</taxon>
        <taxon>Pseudomonadota</taxon>
        <taxon>Alphaproteobacteria</taxon>
        <taxon>Hyphomicrobiales</taxon>
        <taxon>Stappiaceae</taxon>
        <taxon>Roseibium</taxon>
    </lineage>
</organism>
<keyword evidence="5" id="KW-1133">Transmembrane helix</keyword>
<dbReference type="EMBL" id="JALNMJ010000030">
    <property type="protein sequence ID" value="MCK7615748.1"/>
    <property type="molecule type" value="Genomic_DNA"/>
</dbReference>
<keyword evidence="2 4" id="KW-0238">DNA-binding</keyword>
<dbReference type="PANTHER" id="PTHR30055">
    <property type="entry name" value="HTH-TYPE TRANSCRIPTIONAL REGULATOR RUTR"/>
    <property type="match status" value="1"/>
</dbReference>
<protein>
    <submittedName>
        <fullName evidence="7">TetR/AcrR family transcriptional regulator</fullName>
    </submittedName>
</protein>
<keyword evidence="5" id="KW-0472">Membrane</keyword>
<dbReference type="SUPFAM" id="SSF46689">
    <property type="entry name" value="Homeodomain-like"/>
    <property type="match status" value="1"/>
</dbReference>
<gene>
    <name evidence="7" type="ORF">M0H32_26630</name>
</gene>
<feature type="transmembrane region" description="Helical" evidence="5">
    <location>
        <begin position="146"/>
        <end position="166"/>
    </location>
</feature>
<dbReference type="InterPro" id="IPR009057">
    <property type="entry name" value="Homeodomain-like_sf"/>
</dbReference>
<evidence type="ECO:0000313" key="7">
    <source>
        <dbReference type="EMBL" id="MCK7615748.1"/>
    </source>
</evidence>